<sequence>MAPPRTSTTLDQSNAAFPQPNCEYDHLNTSTQYFPSPSPFTSALPHFRPLALPQTANGDGQPFLRGYSDELARFGIQRDEFIELLDAINVAVIPDLEHQIFQKGANIAGWFMYALKAFVSSKTSTDFLNIDLVQLALVHEI</sequence>
<name>A0A139ILC1_9PEZI</name>
<organism evidence="1 2">
    <name type="scientific">Pseudocercospora musae</name>
    <dbReference type="NCBI Taxonomy" id="113226"/>
    <lineage>
        <taxon>Eukaryota</taxon>
        <taxon>Fungi</taxon>
        <taxon>Dikarya</taxon>
        <taxon>Ascomycota</taxon>
        <taxon>Pezizomycotina</taxon>
        <taxon>Dothideomycetes</taxon>
        <taxon>Dothideomycetidae</taxon>
        <taxon>Mycosphaerellales</taxon>
        <taxon>Mycosphaerellaceae</taxon>
        <taxon>Pseudocercospora</taxon>
    </lineage>
</organism>
<keyword evidence="2" id="KW-1185">Reference proteome</keyword>
<evidence type="ECO:0000313" key="1">
    <source>
        <dbReference type="EMBL" id="KXT15332.1"/>
    </source>
</evidence>
<reference evidence="1 2" key="1">
    <citation type="submission" date="2015-07" db="EMBL/GenBank/DDBJ databases">
        <title>Comparative genomics of the Sigatoka disease complex on banana suggests a link between parallel evolutionary changes in Pseudocercospora fijiensis and Pseudocercospora eumusae and increased virulence on the banana host.</title>
        <authorList>
            <person name="Chang T.-C."/>
            <person name="Salvucci A."/>
            <person name="Crous P.W."/>
            <person name="Stergiopoulos I."/>
        </authorList>
    </citation>
    <scope>NUCLEOTIDE SEQUENCE [LARGE SCALE GENOMIC DNA]</scope>
    <source>
        <strain evidence="1 2">CBS 116634</strain>
    </source>
</reference>
<evidence type="ECO:0000313" key="2">
    <source>
        <dbReference type="Proteomes" id="UP000073492"/>
    </source>
</evidence>
<accession>A0A139ILC1</accession>
<protein>
    <submittedName>
        <fullName evidence="1">Uncharacterized protein</fullName>
    </submittedName>
</protein>
<dbReference type="EMBL" id="LFZO01000061">
    <property type="protein sequence ID" value="KXT15332.1"/>
    <property type="molecule type" value="Genomic_DNA"/>
</dbReference>
<dbReference type="AlphaFoldDB" id="A0A139ILC1"/>
<gene>
    <name evidence="1" type="ORF">AC579_2820</name>
</gene>
<comment type="caution">
    <text evidence="1">The sequence shown here is derived from an EMBL/GenBank/DDBJ whole genome shotgun (WGS) entry which is preliminary data.</text>
</comment>
<proteinExistence type="predicted"/>
<dbReference type="Proteomes" id="UP000073492">
    <property type="component" value="Unassembled WGS sequence"/>
</dbReference>
<dbReference type="OrthoDB" id="2565331at2759"/>